<keyword evidence="2" id="KW-1185">Reference proteome</keyword>
<dbReference type="Proteomes" id="UP000596742">
    <property type="component" value="Unassembled WGS sequence"/>
</dbReference>
<proteinExistence type="predicted"/>
<protein>
    <submittedName>
        <fullName evidence="1">Uncharacterized protein</fullName>
    </submittedName>
</protein>
<dbReference type="OrthoDB" id="10512788at2759"/>
<organism evidence="1 2">
    <name type="scientific">Mytilus galloprovincialis</name>
    <name type="common">Mediterranean mussel</name>
    <dbReference type="NCBI Taxonomy" id="29158"/>
    <lineage>
        <taxon>Eukaryota</taxon>
        <taxon>Metazoa</taxon>
        <taxon>Spiralia</taxon>
        <taxon>Lophotrochozoa</taxon>
        <taxon>Mollusca</taxon>
        <taxon>Bivalvia</taxon>
        <taxon>Autobranchia</taxon>
        <taxon>Pteriomorphia</taxon>
        <taxon>Mytilida</taxon>
        <taxon>Mytiloidea</taxon>
        <taxon>Mytilidae</taxon>
        <taxon>Mytilinae</taxon>
        <taxon>Mytilus</taxon>
    </lineage>
</organism>
<dbReference type="EMBL" id="UYJE01002445">
    <property type="protein sequence ID" value="VDI10773.1"/>
    <property type="molecule type" value="Genomic_DNA"/>
</dbReference>
<dbReference type="AlphaFoldDB" id="A0A8B6CUI7"/>
<evidence type="ECO:0000313" key="2">
    <source>
        <dbReference type="Proteomes" id="UP000596742"/>
    </source>
</evidence>
<evidence type="ECO:0000313" key="1">
    <source>
        <dbReference type="EMBL" id="VDI10773.1"/>
    </source>
</evidence>
<comment type="caution">
    <text evidence="1">The sequence shown here is derived from an EMBL/GenBank/DDBJ whole genome shotgun (WGS) entry which is preliminary data.</text>
</comment>
<accession>A0A8B6CUI7</accession>
<name>A0A8B6CUI7_MYTGA</name>
<reference evidence="1" key="1">
    <citation type="submission" date="2018-11" db="EMBL/GenBank/DDBJ databases">
        <authorList>
            <person name="Alioto T."/>
            <person name="Alioto T."/>
        </authorList>
    </citation>
    <scope>NUCLEOTIDE SEQUENCE</scope>
</reference>
<gene>
    <name evidence="1" type="ORF">MGAL_10B027789</name>
</gene>
<sequence>MMLRDTEDDKVKEANVDVRTLRKWVAKSAVEDAENILRHRDLVGVVTSGRLGFDNIQQPLWQSADASHRRKHGRSLVGKLGDRRRKLLVGMEEEGRAVKELPVCFWLSLINLEIVGDSAETVEETLPEMKGH</sequence>